<dbReference type="PANTHER" id="PTHR33095">
    <property type="entry name" value="OS07G0619500 PROTEIN"/>
    <property type="match status" value="1"/>
</dbReference>
<feature type="region of interest" description="Disordered" evidence="1">
    <location>
        <begin position="547"/>
        <end position="601"/>
    </location>
</feature>
<evidence type="ECO:0000256" key="1">
    <source>
        <dbReference type="SAM" id="MobiDB-lite"/>
    </source>
</evidence>
<dbReference type="Pfam" id="PF26130">
    <property type="entry name" value="PB1-like"/>
    <property type="match status" value="1"/>
</dbReference>
<gene>
    <name evidence="3" type="ORF">Tci_045908</name>
</gene>
<feature type="region of interest" description="Disordered" evidence="1">
    <location>
        <begin position="248"/>
        <end position="273"/>
    </location>
</feature>
<feature type="compositionally biased region" description="Gly residues" evidence="1">
    <location>
        <begin position="582"/>
        <end position="601"/>
    </location>
</feature>
<evidence type="ECO:0000313" key="3">
    <source>
        <dbReference type="EMBL" id="GEU73930.1"/>
    </source>
</evidence>
<proteinExistence type="predicted"/>
<accession>A0A6L2MJJ1</accession>
<name>A0A6L2MJJ1_TANCI</name>
<feature type="compositionally biased region" description="Low complexity" evidence="1">
    <location>
        <begin position="106"/>
        <end position="117"/>
    </location>
</feature>
<dbReference type="AlphaFoldDB" id="A0A6L2MJJ1"/>
<comment type="caution">
    <text evidence="3">The sequence shown here is derived from an EMBL/GenBank/DDBJ whole genome shotgun (WGS) entry which is preliminary data.</text>
</comment>
<organism evidence="3">
    <name type="scientific">Tanacetum cinerariifolium</name>
    <name type="common">Dalmatian daisy</name>
    <name type="synonym">Chrysanthemum cinerariifolium</name>
    <dbReference type="NCBI Taxonomy" id="118510"/>
    <lineage>
        <taxon>Eukaryota</taxon>
        <taxon>Viridiplantae</taxon>
        <taxon>Streptophyta</taxon>
        <taxon>Embryophyta</taxon>
        <taxon>Tracheophyta</taxon>
        <taxon>Spermatophyta</taxon>
        <taxon>Magnoliopsida</taxon>
        <taxon>eudicotyledons</taxon>
        <taxon>Gunneridae</taxon>
        <taxon>Pentapetalae</taxon>
        <taxon>asterids</taxon>
        <taxon>campanulids</taxon>
        <taxon>Asterales</taxon>
        <taxon>Asteraceae</taxon>
        <taxon>Asteroideae</taxon>
        <taxon>Anthemideae</taxon>
        <taxon>Anthemidinae</taxon>
        <taxon>Tanacetum</taxon>
    </lineage>
</organism>
<reference evidence="3" key="1">
    <citation type="journal article" date="2019" name="Sci. Rep.">
        <title>Draft genome of Tanacetum cinerariifolium, the natural source of mosquito coil.</title>
        <authorList>
            <person name="Yamashiro T."/>
            <person name="Shiraishi A."/>
            <person name="Satake H."/>
            <person name="Nakayama K."/>
        </authorList>
    </citation>
    <scope>NUCLEOTIDE SEQUENCE</scope>
</reference>
<feature type="region of interest" description="Disordered" evidence="1">
    <location>
        <begin position="102"/>
        <end position="124"/>
    </location>
</feature>
<dbReference type="InterPro" id="IPR012442">
    <property type="entry name" value="DUF1645_plant"/>
</dbReference>
<sequence>MDSPSFNQNSSNSLADIADRVVQELQIENRLSNDQDIFSFIDNNDEQEFEFPLFGVDLNSLETSTTNMMYDELISPKYPLFDQTLLQGTYINSSNNVIKSETESLTSAPAPASTSAPAPAPAPAPASVLAQTSALATGSTSGRLSLMKLFIKDCNNSASSSSSSSDEDDLDLLSPESYCVWEPKKLETTPRGKHKKSNSISIEVGNTSKKWNVRDVLFKRSYSDDNYTVNTTPVVLCLPPILPKVTKKNNEKVSPTKSEKNSKVGSNNKPENKVLRPAYKGKIGNIRLPAYLPYRHEQIGVYGNGSNNNMHWYVEGDVKQITDVNFDGMTFNDLREIVKRLVHDLVKRLYYCKVRLPLKSIKELKSDSGFDAFLLLSYENRMCVDLYVKHHNYDVLDFLLEETSDPEIVSASSDEYCSDDESRDIDGVDFHTEGDHNVVIKNFTTTNHFLNQLCSNGSSFRGFINDPTPFNRGNVEEDPDGSQIDPHYKIKKGNHPPLPPIIRKMPERPRKNMIKAHFKNNSQVSRIGRMMTCSNCLEVGHNKKTCDKDLVPKTLKPRKPPGRKSQTESVVYASSRGRGRGSRGGGRGARGTVRGGTGRGRVGQVDEVELKNALDHEYMEQLILEDEEKRMARDKEEQRQWDFDNGYLNPKNFIVSEDEMDVDAINMTPRPINLNVNTQESVAVHTASGVVEPPVREGVHNDSDVVEPVVAEGLDQEEIIDKVVIVEGVLVASNTRGRNKGKKIATETAPALPFRIYHKNKGR</sequence>
<dbReference type="Pfam" id="PF07816">
    <property type="entry name" value="DUF1645"/>
    <property type="match status" value="1"/>
</dbReference>
<dbReference type="EMBL" id="BKCJ010006784">
    <property type="protein sequence ID" value="GEU73930.1"/>
    <property type="molecule type" value="Genomic_DNA"/>
</dbReference>
<feature type="domain" description="PB1-like" evidence="2">
    <location>
        <begin position="308"/>
        <end position="390"/>
    </location>
</feature>
<dbReference type="InterPro" id="IPR058594">
    <property type="entry name" value="PB1-like_dom_pln"/>
</dbReference>
<dbReference type="PANTHER" id="PTHR33095:SF127">
    <property type="entry name" value="OS05G0578100 PROTEIN"/>
    <property type="match status" value="1"/>
</dbReference>
<protein>
    <recommendedName>
        <fullName evidence="2">PB1-like domain-containing protein</fullName>
    </recommendedName>
</protein>
<evidence type="ECO:0000259" key="2">
    <source>
        <dbReference type="Pfam" id="PF26130"/>
    </source>
</evidence>